<dbReference type="RefSeq" id="WP_378219004.1">
    <property type="nucleotide sequence ID" value="NZ_JBHRTK010000004.1"/>
</dbReference>
<dbReference type="Proteomes" id="UP001595583">
    <property type="component" value="Unassembled WGS sequence"/>
</dbReference>
<evidence type="ECO:0000313" key="3">
    <source>
        <dbReference type="EMBL" id="MFC3205492.1"/>
    </source>
</evidence>
<name>A0ABV7K7G5_9HYPH</name>
<sequence>MTRFLTASAAILLSGLATTAMAQNSGKSGQPANNWGQQVKGCNSGGCYPGGEKRGEYVRGQAQDDEGPGYGAEIHDLAHPGKSAPKSMTHG</sequence>
<evidence type="ECO:0000256" key="2">
    <source>
        <dbReference type="SAM" id="SignalP"/>
    </source>
</evidence>
<feature type="region of interest" description="Disordered" evidence="1">
    <location>
        <begin position="23"/>
        <end position="91"/>
    </location>
</feature>
<gene>
    <name evidence="3" type="ORF">ACFOHJ_04650</name>
</gene>
<protein>
    <submittedName>
        <fullName evidence="3">Uncharacterized protein</fullName>
    </submittedName>
</protein>
<proteinExistence type="predicted"/>
<comment type="caution">
    <text evidence="3">The sequence shown here is derived from an EMBL/GenBank/DDBJ whole genome shotgun (WGS) entry which is preliminary data.</text>
</comment>
<reference evidence="4" key="1">
    <citation type="journal article" date="2019" name="Int. J. Syst. Evol. Microbiol.">
        <title>The Global Catalogue of Microorganisms (GCM) 10K type strain sequencing project: providing services to taxonomists for standard genome sequencing and annotation.</title>
        <authorList>
            <consortium name="The Broad Institute Genomics Platform"/>
            <consortium name="The Broad Institute Genome Sequencing Center for Infectious Disease"/>
            <person name="Wu L."/>
            <person name="Ma J."/>
        </authorList>
    </citation>
    <scope>NUCLEOTIDE SEQUENCE [LARGE SCALE GENOMIC DNA]</scope>
    <source>
        <strain evidence="4">KCTC 52165</strain>
    </source>
</reference>
<feature type="compositionally biased region" description="Polar residues" evidence="1">
    <location>
        <begin position="23"/>
        <end position="41"/>
    </location>
</feature>
<organism evidence="3 4">
    <name type="scientific">Aquamicrobium soli</name>
    <dbReference type="NCBI Taxonomy" id="1811518"/>
    <lineage>
        <taxon>Bacteria</taxon>
        <taxon>Pseudomonadati</taxon>
        <taxon>Pseudomonadota</taxon>
        <taxon>Alphaproteobacteria</taxon>
        <taxon>Hyphomicrobiales</taxon>
        <taxon>Phyllobacteriaceae</taxon>
        <taxon>Aquamicrobium</taxon>
    </lineage>
</organism>
<feature type="chain" id="PRO_5045297590" evidence="2">
    <location>
        <begin position="23"/>
        <end position="91"/>
    </location>
</feature>
<keyword evidence="2" id="KW-0732">Signal</keyword>
<accession>A0ABV7K7G5</accession>
<evidence type="ECO:0000313" key="4">
    <source>
        <dbReference type="Proteomes" id="UP001595583"/>
    </source>
</evidence>
<keyword evidence="4" id="KW-1185">Reference proteome</keyword>
<evidence type="ECO:0000256" key="1">
    <source>
        <dbReference type="SAM" id="MobiDB-lite"/>
    </source>
</evidence>
<feature type="signal peptide" evidence="2">
    <location>
        <begin position="1"/>
        <end position="22"/>
    </location>
</feature>
<dbReference type="EMBL" id="JBHRTK010000004">
    <property type="protein sequence ID" value="MFC3205492.1"/>
    <property type="molecule type" value="Genomic_DNA"/>
</dbReference>